<evidence type="ECO:0000313" key="1">
    <source>
        <dbReference type="EMBL" id="EJP61008.1"/>
    </source>
</evidence>
<dbReference type="AlphaFoldDB" id="J5J2D3"/>
<name>J5J2D3_BEAB2</name>
<dbReference type="RefSeq" id="XP_008603363.1">
    <property type="nucleotide sequence ID" value="XM_008605141.1"/>
</dbReference>
<sequence length="164" mass="18797">MVRRGSGRLNGPSRVKEVAEYNLSTKPSTKLSFTRGCPPTILSTINMLQKGQIAIDRSMGHDAPRALSLRGWQSAGGNDRWRRNWFAGLFLPEHVSFQQLVLSLFYNPRYFLYDSVYVDETEYFLEAFYAIGRYFLLLSRTSIGSLAETGGKGYRYSALIYWDR</sequence>
<dbReference type="GeneID" id="19893056"/>
<organism evidence="1 2">
    <name type="scientific">Beauveria bassiana (strain ARSEF 2860)</name>
    <name type="common">White muscardine disease fungus</name>
    <name type="synonym">Tritirachium shiotae</name>
    <dbReference type="NCBI Taxonomy" id="655819"/>
    <lineage>
        <taxon>Eukaryota</taxon>
        <taxon>Fungi</taxon>
        <taxon>Dikarya</taxon>
        <taxon>Ascomycota</taxon>
        <taxon>Pezizomycotina</taxon>
        <taxon>Sordariomycetes</taxon>
        <taxon>Hypocreomycetidae</taxon>
        <taxon>Hypocreales</taxon>
        <taxon>Cordycipitaceae</taxon>
        <taxon>Beauveria</taxon>
    </lineage>
</organism>
<keyword evidence="2" id="KW-1185">Reference proteome</keyword>
<reference evidence="1 2" key="1">
    <citation type="journal article" date="2012" name="Sci. Rep.">
        <title>Genomic perspectives on the evolution of fungal entomopathogenicity in Beauveria bassiana.</title>
        <authorList>
            <person name="Xiao G."/>
            <person name="Ying S.H."/>
            <person name="Zheng P."/>
            <person name="Wang Z.L."/>
            <person name="Zhang S."/>
            <person name="Xie X.Q."/>
            <person name="Shang Y."/>
            <person name="St Leger R.J."/>
            <person name="Zhao G.P."/>
            <person name="Wang C."/>
            <person name="Feng M.G."/>
        </authorList>
    </citation>
    <scope>NUCLEOTIDE SEQUENCE [LARGE SCALE GENOMIC DNA]</scope>
    <source>
        <strain evidence="1 2">ARSEF 2860</strain>
    </source>
</reference>
<dbReference type="Proteomes" id="UP000002762">
    <property type="component" value="Unassembled WGS sequence"/>
</dbReference>
<dbReference type="InParanoid" id="J5J2D3"/>
<dbReference type="EMBL" id="JH725232">
    <property type="protein sequence ID" value="EJP61008.1"/>
    <property type="molecule type" value="Genomic_DNA"/>
</dbReference>
<evidence type="ECO:0000313" key="2">
    <source>
        <dbReference type="Proteomes" id="UP000002762"/>
    </source>
</evidence>
<proteinExistence type="predicted"/>
<accession>J5J2D3</accession>
<dbReference type="HOGENOM" id="CLU_1618709_0_0_1"/>
<protein>
    <submittedName>
        <fullName evidence="1">Uncharacterized protein</fullName>
    </submittedName>
</protein>
<gene>
    <name evidence="1" type="ORF">BBA_10044</name>
</gene>